<dbReference type="InterPro" id="IPR014721">
    <property type="entry name" value="Ribsml_uS5_D2-typ_fold_subgr"/>
</dbReference>
<keyword evidence="5" id="KW-0067">ATP-binding</keyword>
<name>M0JM27_9EURY</name>
<dbReference type="PANTHER" id="PTHR45866:SF1">
    <property type="entry name" value="DNA GYRASE SUBUNIT B, MITOCHONDRIAL"/>
    <property type="match status" value="1"/>
</dbReference>
<comment type="catalytic activity">
    <reaction evidence="1">
        <text>ATP-dependent breakage, passage and rejoining of double-stranded DNA.</text>
        <dbReference type="EC" id="5.6.2.2"/>
    </reaction>
</comment>
<comment type="caution">
    <text evidence="10">The sequence shown here is derived from an EMBL/GenBank/DDBJ whole genome shotgun (WGS) entry which is preliminary data.</text>
</comment>
<evidence type="ECO:0000256" key="8">
    <source>
        <dbReference type="ARBA" id="ARBA00023235"/>
    </source>
</evidence>
<dbReference type="Pfam" id="PF00204">
    <property type="entry name" value="DNA_gyraseB"/>
    <property type="match status" value="1"/>
</dbReference>
<accession>M0JM27</accession>
<evidence type="ECO:0000256" key="4">
    <source>
        <dbReference type="ARBA" id="ARBA00022741"/>
    </source>
</evidence>
<dbReference type="InterPro" id="IPR020568">
    <property type="entry name" value="Ribosomal_Su5_D2-typ_SF"/>
</dbReference>
<evidence type="ECO:0000259" key="9">
    <source>
        <dbReference type="Pfam" id="PF00204"/>
    </source>
</evidence>
<dbReference type="InterPro" id="IPR001241">
    <property type="entry name" value="Topo_IIA"/>
</dbReference>
<dbReference type="SUPFAM" id="SSF54211">
    <property type="entry name" value="Ribosomal protein S5 domain 2-like"/>
    <property type="match status" value="1"/>
</dbReference>
<dbReference type="InterPro" id="IPR036890">
    <property type="entry name" value="HATPase_C_sf"/>
</dbReference>
<dbReference type="GO" id="GO:0003677">
    <property type="term" value="F:DNA binding"/>
    <property type="evidence" value="ECO:0007669"/>
    <property type="project" value="UniProtKB-KW"/>
</dbReference>
<dbReference type="CDD" id="cd00822">
    <property type="entry name" value="TopoII_Trans_DNA_gyrase"/>
    <property type="match status" value="1"/>
</dbReference>
<dbReference type="EC" id="5.6.2.2" evidence="3"/>
<dbReference type="Gene3D" id="3.30.230.10">
    <property type="match status" value="1"/>
</dbReference>
<dbReference type="Gene3D" id="3.30.565.10">
    <property type="entry name" value="Histidine kinase-like ATPase, C-terminal domain"/>
    <property type="match status" value="1"/>
</dbReference>
<organism evidence="10 11">
    <name type="scientific">Haloarcula marismortui ATCC 33799</name>
    <dbReference type="NCBI Taxonomy" id="662475"/>
    <lineage>
        <taxon>Archaea</taxon>
        <taxon>Methanobacteriati</taxon>
        <taxon>Methanobacteriota</taxon>
        <taxon>Stenosarchaea group</taxon>
        <taxon>Halobacteria</taxon>
        <taxon>Halobacteriales</taxon>
        <taxon>Haloarculaceae</taxon>
        <taxon>Haloarcula</taxon>
    </lineage>
</organism>
<keyword evidence="7" id="KW-0238">DNA-binding</keyword>
<dbReference type="InterPro" id="IPR013506">
    <property type="entry name" value="Topo_IIA_bsu_dom2"/>
</dbReference>
<evidence type="ECO:0000313" key="10">
    <source>
        <dbReference type="EMBL" id="EMA10207.1"/>
    </source>
</evidence>
<feature type="domain" description="DNA topoisomerase type IIA subunit B" evidence="9">
    <location>
        <begin position="48"/>
        <end position="179"/>
    </location>
</feature>
<feature type="non-terminal residue" evidence="10">
    <location>
        <position position="1"/>
    </location>
</feature>
<evidence type="ECO:0000256" key="6">
    <source>
        <dbReference type="ARBA" id="ARBA00023029"/>
    </source>
</evidence>
<dbReference type="Proteomes" id="UP000011687">
    <property type="component" value="Unassembled WGS sequence"/>
</dbReference>
<dbReference type="SMART" id="SM00433">
    <property type="entry name" value="TOP2c"/>
    <property type="match status" value="1"/>
</dbReference>
<keyword evidence="4" id="KW-0547">Nucleotide-binding</keyword>
<dbReference type="GO" id="GO:0005524">
    <property type="term" value="F:ATP binding"/>
    <property type="evidence" value="ECO:0007669"/>
    <property type="project" value="UniProtKB-KW"/>
</dbReference>
<evidence type="ECO:0000313" key="11">
    <source>
        <dbReference type="Proteomes" id="UP000011687"/>
    </source>
</evidence>
<dbReference type="GO" id="GO:0003918">
    <property type="term" value="F:DNA topoisomerase type II (double strand cut, ATP-hydrolyzing) activity"/>
    <property type="evidence" value="ECO:0007669"/>
    <property type="project" value="UniProtKB-EC"/>
</dbReference>
<sequence length="180" mass="20141">DGIFETTEFDFKTLENRLRELAFLNSGVEISLSDERTDESSTFLFEGGIREFVEYLNETKTALHDDVIYYDDESEGIEVEIAMQATDELQGSIHAFANNINTREGGTHLTGFKTALTRVVNDYANTHDMLDDLDGDNLRGEDVREGLTAVISIKHPDPQFEGQTKTKLGNSEVRGIVESV</sequence>
<comment type="similarity">
    <text evidence="2">Belongs to the type II topoisomerase GyrB family.</text>
</comment>
<feature type="non-terminal residue" evidence="10">
    <location>
        <position position="180"/>
    </location>
</feature>
<dbReference type="GO" id="GO:0006265">
    <property type="term" value="P:DNA topological change"/>
    <property type="evidence" value="ECO:0007669"/>
    <property type="project" value="InterPro"/>
</dbReference>
<evidence type="ECO:0000256" key="7">
    <source>
        <dbReference type="ARBA" id="ARBA00023125"/>
    </source>
</evidence>
<gene>
    <name evidence="10" type="primary">gyrB</name>
    <name evidence="10" type="ORF">C435_20973</name>
</gene>
<dbReference type="SUPFAM" id="SSF55874">
    <property type="entry name" value="ATPase domain of HSP90 chaperone/DNA topoisomerase II/histidine kinase"/>
    <property type="match status" value="1"/>
</dbReference>
<dbReference type="EMBL" id="AOLS01000117">
    <property type="protein sequence ID" value="EMA10207.1"/>
    <property type="molecule type" value="Genomic_DNA"/>
</dbReference>
<dbReference type="PANTHER" id="PTHR45866">
    <property type="entry name" value="DNA GYRASE/TOPOISOMERASE SUBUNIT B"/>
    <property type="match status" value="1"/>
</dbReference>
<evidence type="ECO:0000256" key="2">
    <source>
        <dbReference type="ARBA" id="ARBA00010708"/>
    </source>
</evidence>
<keyword evidence="6" id="KW-0799">Topoisomerase</keyword>
<dbReference type="AlphaFoldDB" id="M0JM27"/>
<dbReference type="InterPro" id="IPR000565">
    <property type="entry name" value="Topo_IIA_B"/>
</dbReference>
<reference evidence="10 11" key="1">
    <citation type="journal article" date="2014" name="PLoS Genet.">
        <title>Phylogenetically driven sequencing of extremely halophilic archaea reveals strategies for static and dynamic osmo-response.</title>
        <authorList>
            <person name="Becker E.A."/>
            <person name="Seitzer P.M."/>
            <person name="Tritt A."/>
            <person name="Larsen D."/>
            <person name="Krusor M."/>
            <person name="Yao A.I."/>
            <person name="Wu D."/>
            <person name="Madern D."/>
            <person name="Eisen J.A."/>
            <person name="Darling A.E."/>
            <person name="Facciotti M.T."/>
        </authorList>
    </citation>
    <scope>NUCLEOTIDE SEQUENCE [LARGE SCALE GENOMIC DNA]</scope>
    <source>
        <strain evidence="10 11">ATCC 33799</strain>
    </source>
</reference>
<evidence type="ECO:0000256" key="5">
    <source>
        <dbReference type="ARBA" id="ARBA00022840"/>
    </source>
</evidence>
<keyword evidence="11" id="KW-1185">Reference proteome</keyword>
<dbReference type="PRINTS" id="PR01159">
    <property type="entry name" value="DNAGYRASEB"/>
</dbReference>
<protein>
    <recommendedName>
        <fullName evidence="3">DNA topoisomerase (ATP-hydrolyzing)</fullName>
        <ecNumber evidence="3">5.6.2.2</ecNumber>
    </recommendedName>
</protein>
<proteinExistence type="inferred from homology"/>
<evidence type="ECO:0000256" key="1">
    <source>
        <dbReference type="ARBA" id="ARBA00000185"/>
    </source>
</evidence>
<keyword evidence="8" id="KW-0413">Isomerase</keyword>
<evidence type="ECO:0000256" key="3">
    <source>
        <dbReference type="ARBA" id="ARBA00012895"/>
    </source>
</evidence>